<dbReference type="Pfam" id="PF00691">
    <property type="entry name" value="OmpA"/>
    <property type="match status" value="1"/>
</dbReference>
<dbReference type="GO" id="GO:0005886">
    <property type="term" value="C:plasma membrane"/>
    <property type="evidence" value="ECO:0007669"/>
    <property type="project" value="UniProtKB-SubCell"/>
</dbReference>
<dbReference type="Proteomes" id="UP000028542">
    <property type="component" value="Unassembled WGS sequence"/>
</dbReference>
<comment type="caution">
    <text evidence="12">The sequence shown here is derived from an EMBL/GenBank/DDBJ whole genome shotgun (WGS) entry which is preliminary data.</text>
</comment>
<protein>
    <submittedName>
        <fullName evidence="12">Chemotaxis protein MotB</fullName>
    </submittedName>
</protein>
<evidence type="ECO:0000256" key="8">
    <source>
        <dbReference type="ARBA" id="ARBA00023237"/>
    </source>
</evidence>
<dbReference type="InterPro" id="IPR006664">
    <property type="entry name" value="OMP_bac"/>
</dbReference>
<dbReference type="Pfam" id="PF13677">
    <property type="entry name" value="MotB_plug"/>
    <property type="match status" value="1"/>
</dbReference>
<comment type="subcellular location">
    <subcellularLocation>
        <location evidence="1">Cell membrane</location>
        <topology evidence="1">Single-pass membrane protein</topology>
    </subcellularLocation>
    <subcellularLocation>
        <location evidence="2">Cell outer membrane</location>
    </subcellularLocation>
</comment>
<dbReference type="PANTHER" id="PTHR30329">
    <property type="entry name" value="STATOR ELEMENT OF FLAGELLAR MOTOR COMPLEX"/>
    <property type="match status" value="1"/>
</dbReference>
<sequence length="238" mass="26629">MAKKEIKTDGWLATYADTVTLLLTFFVLLYSLSTIDSQKFQQIAVAMQSAFSGKADRSILEFNSSSGDVPIVGKPQLTVEDIQENENLEILEDVLTYIKENDLENDVQIYEDEKGLNIQMKDSVLFDTGKAELRSDSKNVLDKVSDLIGKVDNKIIIEGHTDNVPINTPAMPNNWHLSSARALSVLDYFLGSKKILNPQRFSAQGCGEYRPIAKNDTDEGRAKNRRVNIIVVTNVKEQ</sequence>
<reference evidence="12 13" key="1">
    <citation type="submission" date="2014-07" db="EMBL/GenBank/DDBJ databases">
        <title>Draft genome of Clostridium sulfidigenes 113A isolated from sediments associated with methane hydrate from Krishna Godavari basin.</title>
        <authorList>
            <person name="Honkalas V.S."/>
            <person name="Dabir A.P."/>
            <person name="Arora P."/>
            <person name="Dhakephalkar P.K."/>
        </authorList>
    </citation>
    <scope>NUCLEOTIDE SEQUENCE [LARGE SCALE GENOMIC DNA]</scope>
    <source>
        <strain evidence="12 13">113A</strain>
    </source>
</reference>
<gene>
    <name evidence="12" type="ORF">IO99_01300</name>
</gene>
<evidence type="ECO:0000256" key="1">
    <source>
        <dbReference type="ARBA" id="ARBA00004162"/>
    </source>
</evidence>
<accession>A0A084JIP1</accession>
<evidence type="ECO:0000259" key="11">
    <source>
        <dbReference type="PROSITE" id="PS51123"/>
    </source>
</evidence>
<keyword evidence="5 10" id="KW-0812">Transmembrane</keyword>
<dbReference type="InterPro" id="IPR025713">
    <property type="entry name" value="MotB-like_N_dom"/>
</dbReference>
<evidence type="ECO:0000256" key="4">
    <source>
        <dbReference type="ARBA" id="ARBA00022475"/>
    </source>
</evidence>
<dbReference type="PRINTS" id="PR01021">
    <property type="entry name" value="OMPADOMAIN"/>
</dbReference>
<evidence type="ECO:0000256" key="7">
    <source>
        <dbReference type="ARBA" id="ARBA00023136"/>
    </source>
</evidence>
<dbReference type="GO" id="GO:0009279">
    <property type="term" value="C:cell outer membrane"/>
    <property type="evidence" value="ECO:0007669"/>
    <property type="project" value="UniProtKB-SubCell"/>
</dbReference>
<keyword evidence="7 9" id="KW-0472">Membrane</keyword>
<keyword evidence="4" id="KW-1003">Cell membrane</keyword>
<comment type="similarity">
    <text evidence="3">Belongs to the MotB family.</text>
</comment>
<evidence type="ECO:0000256" key="10">
    <source>
        <dbReference type="SAM" id="Phobius"/>
    </source>
</evidence>
<dbReference type="PANTHER" id="PTHR30329:SF21">
    <property type="entry name" value="LIPOPROTEIN YIAD-RELATED"/>
    <property type="match status" value="1"/>
</dbReference>
<dbReference type="CDD" id="cd07185">
    <property type="entry name" value="OmpA_C-like"/>
    <property type="match status" value="1"/>
</dbReference>
<keyword evidence="13" id="KW-1185">Reference proteome</keyword>
<feature type="domain" description="OmpA-like" evidence="11">
    <location>
        <begin position="113"/>
        <end position="235"/>
    </location>
</feature>
<proteinExistence type="inferred from homology"/>
<dbReference type="EMBL" id="JPMD01000001">
    <property type="protein sequence ID" value="KEZ88825.1"/>
    <property type="molecule type" value="Genomic_DNA"/>
</dbReference>
<evidence type="ECO:0000313" key="13">
    <source>
        <dbReference type="Proteomes" id="UP000028542"/>
    </source>
</evidence>
<keyword evidence="8" id="KW-0998">Cell outer membrane</keyword>
<dbReference type="STRING" id="318464.IO99_01300"/>
<dbReference type="RefSeq" id="WP_035129248.1">
    <property type="nucleotide sequence ID" value="NZ_JPMD01000001.1"/>
</dbReference>
<evidence type="ECO:0000313" key="12">
    <source>
        <dbReference type="EMBL" id="KEZ88825.1"/>
    </source>
</evidence>
<dbReference type="Gene3D" id="3.30.1330.60">
    <property type="entry name" value="OmpA-like domain"/>
    <property type="match status" value="1"/>
</dbReference>
<keyword evidence="6 10" id="KW-1133">Transmembrane helix</keyword>
<dbReference type="InterPro" id="IPR006665">
    <property type="entry name" value="OmpA-like"/>
</dbReference>
<evidence type="ECO:0000256" key="2">
    <source>
        <dbReference type="ARBA" id="ARBA00004442"/>
    </source>
</evidence>
<feature type="transmembrane region" description="Helical" evidence="10">
    <location>
        <begin position="12"/>
        <end position="32"/>
    </location>
</feature>
<dbReference type="InterPro" id="IPR050330">
    <property type="entry name" value="Bact_OuterMem_StrucFunc"/>
</dbReference>
<organism evidence="12 13">
    <name type="scientific">Clostridium sulfidigenes</name>
    <dbReference type="NCBI Taxonomy" id="318464"/>
    <lineage>
        <taxon>Bacteria</taxon>
        <taxon>Bacillati</taxon>
        <taxon>Bacillota</taxon>
        <taxon>Clostridia</taxon>
        <taxon>Eubacteriales</taxon>
        <taxon>Clostridiaceae</taxon>
        <taxon>Clostridium</taxon>
    </lineage>
</organism>
<name>A0A084JIP1_9CLOT</name>
<dbReference type="AlphaFoldDB" id="A0A084JIP1"/>
<dbReference type="eggNOG" id="COG1360">
    <property type="taxonomic scope" value="Bacteria"/>
</dbReference>
<evidence type="ECO:0000256" key="9">
    <source>
        <dbReference type="PROSITE-ProRule" id="PRU00473"/>
    </source>
</evidence>
<dbReference type="InterPro" id="IPR036737">
    <property type="entry name" value="OmpA-like_sf"/>
</dbReference>
<dbReference type="PROSITE" id="PS51123">
    <property type="entry name" value="OMPA_2"/>
    <property type="match status" value="1"/>
</dbReference>
<evidence type="ECO:0000256" key="3">
    <source>
        <dbReference type="ARBA" id="ARBA00008914"/>
    </source>
</evidence>
<evidence type="ECO:0000256" key="5">
    <source>
        <dbReference type="ARBA" id="ARBA00022692"/>
    </source>
</evidence>
<evidence type="ECO:0000256" key="6">
    <source>
        <dbReference type="ARBA" id="ARBA00022989"/>
    </source>
</evidence>
<dbReference type="SUPFAM" id="SSF103088">
    <property type="entry name" value="OmpA-like"/>
    <property type="match status" value="1"/>
</dbReference>